<reference evidence="1" key="1">
    <citation type="journal article" date="2013" name="Nat. Biotechnol.">
        <title>Draft genome sequence of chickpea (Cicer arietinum) provides a resource for trait improvement.</title>
        <authorList>
            <person name="Varshney R.K."/>
            <person name="Song C."/>
            <person name="Saxena R.K."/>
            <person name="Azam S."/>
            <person name="Yu S."/>
            <person name="Sharpe A.G."/>
            <person name="Cannon S."/>
            <person name="Baek J."/>
            <person name="Rosen B.D."/>
            <person name="Tar'an B."/>
            <person name="Millan T."/>
            <person name="Zhang X."/>
            <person name="Ramsay L.D."/>
            <person name="Iwata A."/>
            <person name="Wang Y."/>
            <person name="Nelson W."/>
            <person name="Farmer A.D."/>
            <person name="Gaur P.M."/>
            <person name="Soderlund C."/>
            <person name="Penmetsa R.V."/>
            <person name="Xu C."/>
            <person name="Bharti A.K."/>
            <person name="He W."/>
            <person name="Winter P."/>
            <person name="Zhao S."/>
            <person name="Hane J.K."/>
            <person name="Carrasquilla-Garcia N."/>
            <person name="Condie J.A."/>
            <person name="Upadhyaya H.D."/>
            <person name="Luo M.C."/>
            <person name="Thudi M."/>
            <person name="Gowda C.L."/>
            <person name="Singh N.P."/>
            <person name="Lichtenzveig J."/>
            <person name="Gali K.K."/>
            <person name="Rubio J."/>
            <person name="Nadarajan N."/>
            <person name="Dolezel J."/>
            <person name="Bansal K.C."/>
            <person name="Xu X."/>
            <person name="Edwards D."/>
            <person name="Zhang G."/>
            <person name="Kahl G."/>
            <person name="Gil J."/>
            <person name="Singh K.B."/>
            <person name="Datta S.K."/>
            <person name="Jackson S.A."/>
            <person name="Wang J."/>
            <person name="Cook D.R."/>
        </authorList>
    </citation>
    <scope>NUCLEOTIDE SEQUENCE [LARGE SCALE GENOMIC DNA]</scope>
    <source>
        <strain evidence="1">cv. CDC Frontier</strain>
    </source>
</reference>
<dbReference type="PANTHER" id="PTHR38932:SF2">
    <property type="entry name" value="DUF3741 DOMAIN-CONTAINING PROTEIN"/>
    <property type="match status" value="1"/>
</dbReference>
<gene>
    <name evidence="2" type="primary">LOC101489396</name>
</gene>
<dbReference type="Proteomes" id="UP000087171">
    <property type="component" value="Chromosome Ca4"/>
</dbReference>
<protein>
    <submittedName>
        <fullName evidence="2">Uncharacterized protein LOC101489396</fullName>
    </submittedName>
</protein>
<dbReference type="RefSeq" id="XP_004495062.1">
    <property type="nucleotide sequence ID" value="XM_004495005.3"/>
</dbReference>
<sequence length="179" mass="19751">MYPRVKVRVTEQEDYVYPENDSGTWSFLKLIQSLNFEEEENQSKSQASISKNTNNIVTRRFTPLTKGILKNTSKQVGEVPKENARASSVIRPRAVLSSPDNDGLIGSINDMNNNISLAKRKKDPRGNVGGQAKVLANHGRRGGEVFKDKAPPKAKCTFETLDLKRGHALKKGASKSVGI</sequence>
<name>A0A1S2XVD2_CICAR</name>
<dbReference type="eggNOG" id="ENOG502SF9U">
    <property type="taxonomic scope" value="Eukaryota"/>
</dbReference>
<evidence type="ECO:0000313" key="1">
    <source>
        <dbReference type="Proteomes" id="UP000087171"/>
    </source>
</evidence>
<reference evidence="2" key="2">
    <citation type="submission" date="2025-08" db="UniProtKB">
        <authorList>
            <consortium name="RefSeq"/>
        </authorList>
    </citation>
    <scope>IDENTIFICATION</scope>
    <source>
        <tissue evidence="2">Etiolated seedlings</tissue>
    </source>
</reference>
<dbReference type="PaxDb" id="3827-XP_004495062.1"/>
<accession>A0A1S2XVD2</accession>
<dbReference type="PANTHER" id="PTHR38932">
    <property type="entry name" value="BNAC03G64660D PROTEIN"/>
    <property type="match status" value="1"/>
</dbReference>
<dbReference type="AlphaFoldDB" id="A0A1S2XVD2"/>
<dbReference type="OrthoDB" id="1867172at2759"/>
<organism evidence="1 2">
    <name type="scientific">Cicer arietinum</name>
    <name type="common">Chickpea</name>
    <name type="synonym">Garbanzo</name>
    <dbReference type="NCBI Taxonomy" id="3827"/>
    <lineage>
        <taxon>Eukaryota</taxon>
        <taxon>Viridiplantae</taxon>
        <taxon>Streptophyta</taxon>
        <taxon>Embryophyta</taxon>
        <taxon>Tracheophyta</taxon>
        <taxon>Spermatophyta</taxon>
        <taxon>Magnoliopsida</taxon>
        <taxon>eudicotyledons</taxon>
        <taxon>Gunneridae</taxon>
        <taxon>Pentapetalae</taxon>
        <taxon>rosids</taxon>
        <taxon>fabids</taxon>
        <taxon>Fabales</taxon>
        <taxon>Fabaceae</taxon>
        <taxon>Papilionoideae</taxon>
        <taxon>50 kb inversion clade</taxon>
        <taxon>NPAAA clade</taxon>
        <taxon>Hologalegina</taxon>
        <taxon>IRL clade</taxon>
        <taxon>Cicereae</taxon>
        <taxon>Cicer</taxon>
    </lineage>
</organism>
<keyword evidence="1" id="KW-1185">Reference proteome</keyword>
<proteinExistence type="predicted"/>
<evidence type="ECO:0000313" key="2">
    <source>
        <dbReference type="RefSeq" id="XP_004495062.1"/>
    </source>
</evidence>